<dbReference type="eggNOG" id="COG2813">
    <property type="taxonomic scope" value="Bacteria"/>
</dbReference>
<evidence type="ECO:0000256" key="2">
    <source>
        <dbReference type="ARBA" id="ARBA00022679"/>
    </source>
</evidence>
<feature type="domain" description="Methyltransferase small" evidence="3">
    <location>
        <begin position="27"/>
        <end position="192"/>
    </location>
</feature>
<reference evidence="4 5" key="1">
    <citation type="journal article" date="2011" name="J. Bacteriol.">
        <title>Complete genome and proteome of Acholeplasma laidlawii.</title>
        <authorList>
            <person name="Lazarev V.N."/>
            <person name="Levitskii S.A."/>
            <person name="Basovskii Y.I."/>
            <person name="Chukin M.M."/>
            <person name="Akopian T.A."/>
            <person name="Vereshchagin V.V."/>
            <person name="Kostrjukova E.S."/>
            <person name="Kovaleva G.Y."/>
            <person name="Kazanov M.D."/>
            <person name="Malko D.B."/>
            <person name="Vitreschak A.G."/>
            <person name="Sernova N.V."/>
            <person name="Gelfand M.S."/>
            <person name="Demina I.A."/>
            <person name="Serebryakova M.V."/>
            <person name="Galyamina M.A."/>
            <person name="Vtyurin N.N."/>
            <person name="Rogov S.I."/>
            <person name="Alexeev D.G."/>
            <person name="Ladygina V.G."/>
            <person name="Govorun V.M."/>
        </authorList>
    </citation>
    <scope>NUCLEOTIDE SEQUENCE [LARGE SCALE GENOMIC DNA]</scope>
    <source>
        <strain evidence="4 5">PG-8A</strain>
    </source>
</reference>
<evidence type="ECO:0000313" key="5">
    <source>
        <dbReference type="Proteomes" id="UP000008558"/>
    </source>
</evidence>
<sequence length="197" mass="22562">MSHYFRNDPNLISEETTYQVEMFDQKFTFLSDKGVFSKDHLDTGSYALIANLDIPTHAKSLLDVGSGIGVIGIILKKVHPNLDVTQIDINTRALELNIKNNKLNQVETTVYESNLFSHVDKTFDCIVSNPPIRTGKATIYNLYKDAYKHLNTYGQLWIVVRKDQGAKSTIDYLSTIYEEVELVKRHKGFYVIRAQKR</sequence>
<protein>
    <submittedName>
        <fullName evidence="4">Ribosomal RNA small subunit methyltransferase C</fullName>
        <ecNumber evidence="4">2.1.1.171</ecNumber>
    </submittedName>
</protein>
<dbReference type="STRING" id="441768.ACL_0170"/>
<dbReference type="Gene3D" id="3.40.50.150">
    <property type="entry name" value="Vaccinia Virus protein VP39"/>
    <property type="match status" value="1"/>
</dbReference>
<dbReference type="PANTHER" id="PTHR47816:SF4">
    <property type="entry name" value="RIBOSOMAL RNA SMALL SUBUNIT METHYLTRANSFERASE C"/>
    <property type="match status" value="1"/>
</dbReference>
<dbReference type="KEGG" id="acl:ACL_0170"/>
<dbReference type="PANTHER" id="PTHR47816">
    <property type="entry name" value="RIBOSOMAL RNA SMALL SUBUNIT METHYLTRANSFERASE C"/>
    <property type="match status" value="1"/>
</dbReference>
<dbReference type="OrthoDB" id="9764961at2"/>
<evidence type="ECO:0000256" key="1">
    <source>
        <dbReference type="ARBA" id="ARBA00022603"/>
    </source>
</evidence>
<dbReference type="InterPro" id="IPR007848">
    <property type="entry name" value="Small_mtfrase_dom"/>
</dbReference>
<name>A9NEL6_ACHLI</name>
<dbReference type="SUPFAM" id="SSF53335">
    <property type="entry name" value="S-adenosyl-L-methionine-dependent methyltransferases"/>
    <property type="match status" value="1"/>
</dbReference>
<keyword evidence="2 4" id="KW-0808">Transferase</keyword>
<dbReference type="InterPro" id="IPR046977">
    <property type="entry name" value="RsmC/RlmG"/>
</dbReference>
<dbReference type="Proteomes" id="UP000008558">
    <property type="component" value="Chromosome"/>
</dbReference>
<dbReference type="HOGENOM" id="CLU_018398_7_2_14"/>
<proteinExistence type="predicted"/>
<keyword evidence="1 4" id="KW-0489">Methyltransferase</keyword>
<dbReference type="InterPro" id="IPR029063">
    <property type="entry name" value="SAM-dependent_MTases_sf"/>
</dbReference>
<organism evidence="4 5">
    <name type="scientific">Acholeplasma laidlawii (strain PG-8A)</name>
    <dbReference type="NCBI Taxonomy" id="441768"/>
    <lineage>
        <taxon>Bacteria</taxon>
        <taxon>Bacillati</taxon>
        <taxon>Mycoplasmatota</taxon>
        <taxon>Mollicutes</taxon>
        <taxon>Acholeplasmatales</taxon>
        <taxon>Acholeplasmataceae</taxon>
        <taxon>Acholeplasma</taxon>
    </lineage>
</organism>
<dbReference type="RefSeq" id="WP_012242127.1">
    <property type="nucleotide sequence ID" value="NC_010163.1"/>
</dbReference>
<evidence type="ECO:0000259" key="3">
    <source>
        <dbReference type="Pfam" id="PF05175"/>
    </source>
</evidence>
<dbReference type="GO" id="GO:0052913">
    <property type="term" value="F:16S rRNA (guanine(966)-N(2))-methyltransferase activity"/>
    <property type="evidence" value="ECO:0007669"/>
    <property type="project" value="UniProtKB-EC"/>
</dbReference>
<dbReference type="AlphaFoldDB" id="A9NEL6"/>
<dbReference type="GeneID" id="41338363"/>
<accession>A9NEL6</accession>
<dbReference type="EMBL" id="CP000896">
    <property type="protein sequence ID" value="ABX80796.1"/>
    <property type="molecule type" value="Genomic_DNA"/>
</dbReference>
<keyword evidence="5" id="KW-1185">Reference proteome</keyword>
<dbReference type="Pfam" id="PF05175">
    <property type="entry name" value="MTS"/>
    <property type="match status" value="1"/>
</dbReference>
<dbReference type="EC" id="2.1.1.171" evidence="4"/>
<gene>
    <name evidence="4" type="primary">rsmC</name>
    <name evidence="4" type="ordered locus">ACL_0170</name>
</gene>
<evidence type="ECO:0000313" key="4">
    <source>
        <dbReference type="EMBL" id="ABX80796.1"/>
    </source>
</evidence>